<keyword evidence="1" id="KW-1133">Transmembrane helix</keyword>
<reference evidence="2 3" key="1">
    <citation type="journal article" date="2011" name="J. Bacteriol.">
        <title>Draft genome sequence of the polycyclic aromatic hydrocarbon-degrading, genetically engineered bioluminescent bioreporter Pseudomonas fluorescens HK44.</title>
        <authorList>
            <person name="Chauhan A."/>
            <person name="Layton A.C."/>
            <person name="Williams D.E."/>
            <person name="Smartt A.E."/>
            <person name="Ripp S."/>
            <person name="Karpinets T.V."/>
            <person name="Brown S.D."/>
            <person name="Sayler G.S."/>
        </authorList>
    </citation>
    <scope>NUCLEOTIDE SEQUENCE [LARGE SCALE GENOMIC DNA]</scope>
    <source>
        <strain evidence="2 3">HK44</strain>
    </source>
</reference>
<accession>A0A010SRB5</accession>
<dbReference type="HOGENOM" id="CLU_149260_0_0_6"/>
<comment type="caution">
    <text evidence="2">The sequence shown here is derived from an EMBL/GenBank/DDBJ whole genome shotgun (WGS) entry which is preliminary data.</text>
</comment>
<feature type="transmembrane region" description="Helical" evidence="1">
    <location>
        <begin position="73"/>
        <end position="92"/>
    </location>
</feature>
<sequence>MQLSFRTLSTFTAGLSFTLALVWGFIPEVMLSIWSIGYSDATGLVARRGAVLFVALGVMFYQARNAPPSVSRSALSSGFVVGVFGLATLGVGEWLNGHAGPGILLAVTVEIALGLAFLQTPRVPVERAETVD</sequence>
<feature type="transmembrane region" description="Helical" evidence="1">
    <location>
        <begin position="98"/>
        <end position="118"/>
    </location>
</feature>
<dbReference type="PATRIC" id="fig|1042209.11.peg.3945"/>
<evidence type="ECO:0000313" key="3">
    <source>
        <dbReference type="Proteomes" id="UP000022611"/>
    </source>
</evidence>
<name>A0A010SRB5_PSEFL</name>
<dbReference type="eggNOG" id="ENOG503365Z">
    <property type="taxonomic scope" value="Bacteria"/>
</dbReference>
<evidence type="ECO:0000313" key="2">
    <source>
        <dbReference type="EMBL" id="EXF93573.1"/>
    </source>
</evidence>
<keyword evidence="1" id="KW-0812">Transmembrane</keyword>
<gene>
    <name evidence="2" type="ORF">HK44_007815</name>
</gene>
<dbReference type="EMBL" id="AFOY02000015">
    <property type="protein sequence ID" value="EXF93573.1"/>
    <property type="molecule type" value="Genomic_DNA"/>
</dbReference>
<dbReference type="OrthoDB" id="8776172at2"/>
<proteinExistence type="predicted"/>
<keyword evidence="1" id="KW-0472">Membrane</keyword>
<feature type="transmembrane region" description="Helical" evidence="1">
    <location>
        <begin position="44"/>
        <end position="61"/>
    </location>
</feature>
<organism evidence="2 3">
    <name type="scientific">Pseudomonas fluorescens HK44</name>
    <dbReference type="NCBI Taxonomy" id="1042209"/>
    <lineage>
        <taxon>Bacteria</taxon>
        <taxon>Pseudomonadati</taxon>
        <taxon>Pseudomonadota</taxon>
        <taxon>Gammaproteobacteria</taxon>
        <taxon>Pseudomonadales</taxon>
        <taxon>Pseudomonadaceae</taxon>
        <taxon>Pseudomonas</taxon>
    </lineage>
</organism>
<dbReference type="AlphaFoldDB" id="A0A010SRB5"/>
<dbReference type="RefSeq" id="WP_019690162.1">
    <property type="nucleotide sequence ID" value="NZ_AFOY02000015.1"/>
</dbReference>
<evidence type="ECO:0000256" key="1">
    <source>
        <dbReference type="SAM" id="Phobius"/>
    </source>
</evidence>
<protein>
    <recommendedName>
        <fullName evidence="4">DUF4345 domain-containing protein</fullName>
    </recommendedName>
</protein>
<dbReference type="Proteomes" id="UP000022611">
    <property type="component" value="Unassembled WGS sequence"/>
</dbReference>
<evidence type="ECO:0008006" key="4">
    <source>
        <dbReference type="Google" id="ProtNLM"/>
    </source>
</evidence>